<name>A0A0E9NTP8_SAICN</name>
<evidence type="ECO:0000313" key="3">
    <source>
        <dbReference type="Proteomes" id="UP000033140"/>
    </source>
</evidence>
<reference evidence="2 3" key="1">
    <citation type="journal article" date="2011" name="J. Gen. Appl. Microbiol.">
        <title>Draft genome sequencing of the enigmatic yeast Saitoella complicata.</title>
        <authorList>
            <person name="Nishida H."/>
            <person name="Hamamoto M."/>
            <person name="Sugiyama J."/>
        </authorList>
    </citation>
    <scope>NUCLEOTIDE SEQUENCE [LARGE SCALE GENOMIC DNA]</scope>
    <source>
        <strain evidence="2 3">NRRL Y-17804</strain>
    </source>
</reference>
<sequence>MNTRTLRFLSRSLLLYHTTHRSFTTTAIKMSAPSLPHQIISSLRSLHQPLPLATAESCTGGLIANELTDIPGSSEVFRIGVVAYSEEAKEGVLGVARETIREKGVVSEEVAVEMAKGARLQALKTLSDSTPNLAYGISTTGELGLGSQQDTAWLAIVGPEESRIRTKLLKGDQIRWDRKTNKLVTAYEALELLREQIEGWKKDSD</sequence>
<dbReference type="InterPro" id="IPR008136">
    <property type="entry name" value="CinA_C"/>
</dbReference>
<keyword evidence="3" id="KW-1185">Reference proteome</keyword>
<dbReference type="SUPFAM" id="SSF142433">
    <property type="entry name" value="CinA-like"/>
    <property type="match status" value="1"/>
</dbReference>
<organism evidence="2 3">
    <name type="scientific">Saitoella complicata (strain BCRC 22490 / CBS 7301 / JCM 7358 / NBRC 10748 / NRRL Y-17804)</name>
    <dbReference type="NCBI Taxonomy" id="698492"/>
    <lineage>
        <taxon>Eukaryota</taxon>
        <taxon>Fungi</taxon>
        <taxon>Dikarya</taxon>
        <taxon>Ascomycota</taxon>
        <taxon>Taphrinomycotina</taxon>
        <taxon>Taphrinomycotina incertae sedis</taxon>
        <taxon>Saitoella</taxon>
    </lineage>
</organism>
<gene>
    <name evidence="2" type="ORF">G7K_6857-t1</name>
</gene>
<accession>A0A0E9NTP8</accession>
<dbReference type="NCBIfam" id="TIGR00199">
    <property type="entry name" value="PncC_domain"/>
    <property type="match status" value="1"/>
</dbReference>
<dbReference type="EMBL" id="BACD03000087">
    <property type="protein sequence ID" value="GAO52790.1"/>
    <property type="molecule type" value="Genomic_DNA"/>
</dbReference>
<protein>
    <recommendedName>
        <fullName evidence="1">CinA C-terminal domain-containing protein</fullName>
    </recommendedName>
</protein>
<reference evidence="2 3" key="3">
    <citation type="journal article" date="2015" name="Genome Announc.">
        <title>Draft Genome Sequence of the Archiascomycetous Yeast Saitoella complicata.</title>
        <authorList>
            <person name="Yamauchi K."/>
            <person name="Kondo S."/>
            <person name="Hamamoto M."/>
            <person name="Takahashi Y."/>
            <person name="Ogura Y."/>
            <person name="Hayashi T."/>
            <person name="Nishida H."/>
        </authorList>
    </citation>
    <scope>NUCLEOTIDE SEQUENCE [LARGE SCALE GENOMIC DNA]</scope>
    <source>
        <strain evidence="2 3">NRRL Y-17804</strain>
    </source>
</reference>
<dbReference type="InterPro" id="IPR036653">
    <property type="entry name" value="CinA-like_C"/>
</dbReference>
<comment type="caution">
    <text evidence="2">The sequence shown here is derived from an EMBL/GenBank/DDBJ whole genome shotgun (WGS) entry which is preliminary data.</text>
</comment>
<feature type="domain" description="CinA C-terminal" evidence="1">
    <location>
        <begin position="47"/>
        <end position="196"/>
    </location>
</feature>
<proteinExistence type="predicted"/>
<dbReference type="Pfam" id="PF02464">
    <property type="entry name" value="CinA"/>
    <property type="match status" value="1"/>
</dbReference>
<evidence type="ECO:0000259" key="1">
    <source>
        <dbReference type="Pfam" id="PF02464"/>
    </source>
</evidence>
<dbReference type="AlphaFoldDB" id="A0A0E9NTP8"/>
<dbReference type="Proteomes" id="UP000033140">
    <property type="component" value="Unassembled WGS sequence"/>
</dbReference>
<dbReference type="Gene3D" id="3.90.950.20">
    <property type="entry name" value="CinA-like"/>
    <property type="match status" value="1"/>
</dbReference>
<reference evidence="2 3" key="2">
    <citation type="journal article" date="2014" name="J. Gen. Appl. Microbiol.">
        <title>The early diverging ascomycetous budding yeast Saitoella complicata has three histone deacetylases belonging to the Clr6, Hos2, and Rpd3 lineages.</title>
        <authorList>
            <person name="Nishida H."/>
            <person name="Matsumoto T."/>
            <person name="Kondo S."/>
            <person name="Hamamoto M."/>
            <person name="Yoshikawa H."/>
        </authorList>
    </citation>
    <scope>NUCLEOTIDE SEQUENCE [LARGE SCALE GENOMIC DNA]</scope>
    <source>
        <strain evidence="2 3">NRRL Y-17804</strain>
    </source>
</reference>
<evidence type="ECO:0000313" key="2">
    <source>
        <dbReference type="EMBL" id="GAO52790.1"/>
    </source>
</evidence>
<dbReference type="STRING" id="698492.A0A0E9NTP8"/>